<accession>A0A8D8TGC5</accession>
<reference evidence="1" key="1">
    <citation type="submission" date="2021-05" db="EMBL/GenBank/DDBJ databases">
        <authorList>
            <person name="Alioto T."/>
            <person name="Alioto T."/>
            <person name="Gomez Garrido J."/>
        </authorList>
    </citation>
    <scope>NUCLEOTIDE SEQUENCE</scope>
</reference>
<sequence length="104" mass="12482">MSHLFKNERIPRLNMFFIFISQTTDVKETCPKKIESKKLDITDLKTSRRTLKDEEPNFSHELLPQSKYLTTLEILIMYHTSRNYYLPPILLNKYLILLNIKSNY</sequence>
<proteinExistence type="predicted"/>
<dbReference type="AlphaFoldDB" id="A0A8D8TGC5"/>
<protein>
    <submittedName>
        <fullName evidence="1">Uncharacterized protein</fullName>
    </submittedName>
</protein>
<evidence type="ECO:0000313" key="1">
    <source>
        <dbReference type="EMBL" id="CAG6686506.1"/>
    </source>
</evidence>
<organism evidence="1">
    <name type="scientific">Cacopsylla melanoneura</name>
    <dbReference type="NCBI Taxonomy" id="428564"/>
    <lineage>
        <taxon>Eukaryota</taxon>
        <taxon>Metazoa</taxon>
        <taxon>Ecdysozoa</taxon>
        <taxon>Arthropoda</taxon>
        <taxon>Hexapoda</taxon>
        <taxon>Insecta</taxon>
        <taxon>Pterygota</taxon>
        <taxon>Neoptera</taxon>
        <taxon>Paraneoptera</taxon>
        <taxon>Hemiptera</taxon>
        <taxon>Sternorrhyncha</taxon>
        <taxon>Psylloidea</taxon>
        <taxon>Psyllidae</taxon>
        <taxon>Psyllinae</taxon>
        <taxon>Cacopsylla</taxon>
    </lineage>
</organism>
<dbReference type="EMBL" id="HBUF01276820">
    <property type="protein sequence ID" value="CAG6686505.1"/>
    <property type="molecule type" value="Transcribed_RNA"/>
</dbReference>
<dbReference type="EMBL" id="HBUF01276821">
    <property type="protein sequence ID" value="CAG6686506.1"/>
    <property type="molecule type" value="Transcribed_RNA"/>
</dbReference>
<name>A0A8D8TGC5_9HEMI</name>